<organism evidence="1">
    <name type="scientific">marine metagenome</name>
    <dbReference type="NCBI Taxonomy" id="408172"/>
    <lineage>
        <taxon>unclassified sequences</taxon>
        <taxon>metagenomes</taxon>
        <taxon>ecological metagenomes</taxon>
    </lineage>
</organism>
<gene>
    <name evidence="1" type="ORF">METZ01_LOCUS403260</name>
</gene>
<reference evidence="1" key="1">
    <citation type="submission" date="2018-05" db="EMBL/GenBank/DDBJ databases">
        <authorList>
            <person name="Lanie J.A."/>
            <person name="Ng W.-L."/>
            <person name="Kazmierczak K.M."/>
            <person name="Andrzejewski T.M."/>
            <person name="Davidsen T.M."/>
            <person name="Wayne K.J."/>
            <person name="Tettelin H."/>
            <person name="Glass J.I."/>
            <person name="Rusch D."/>
            <person name="Podicherti R."/>
            <person name="Tsui H.-C.T."/>
            <person name="Winkler M.E."/>
        </authorList>
    </citation>
    <scope>NUCLEOTIDE SEQUENCE</scope>
</reference>
<sequence>MNKLEKSTVKIGSNVSLFLENLSTLNSVITEKNNLKATMSVKFSDEKILKEKLSQFSGIENKVWLQVGENDRIFASSQKKIEAQTAKKTSSNYFLCFEFTNLMIKDLQSGATLFAGVEHPNYNVRTQEIPRTVSDFLAQDLSK</sequence>
<name>A0A382VUY9_9ZZZZ</name>
<evidence type="ECO:0000313" key="1">
    <source>
        <dbReference type="EMBL" id="SVD50406.1"/>
    </source>
</evidence>
<accession>A0A382VUY9</accession>
<evidence type="ECO:0008006" key="2">
    <source>
        <dbReference type="Google" id="ProtNLM"/>
    </source>
</evidence>
<proteinExistence type="predicted"/>
<dbReference type="AlphaFoldDB" id="A0A382VUY9"/>
<protein>
    <recommendedName>
        <fullName evidence="2">DUF3501 domain-containing protein</fullName>
    </recommendedName>
</protein>
<dbReference type="EMBL" id="UINC01154884">
    <property type="protein sequence ID" value="SVD50406.1"/>
    <property type="molecule type" value="Genomic_DNA"/>
</dbReference>
<dbReference type="InterPro" id="IPR021890">
    <property type="entry name" value="DUF3501"/>
</dbReference>
<dbReference type="Pfam" id="PF12007">
    <property type="entry name" value="DUF3501"/>
    <property type="match status" value="1"/>
</dbReference>